<protein>
    <submittedName>
        <fullName evidence="5">Site-specific integrase</fullName>
    </submittedName>
</protein>
<dbReference type="PROSITE" id="PS51898">
    <property type="entry name" value="TYR_RECOMBINASE"/>
    <property type="match status" value="1"/>
</dbReference>
<evidence type="ECO:0000256" key="3">
    <source>
        <dbReference type="ARBA" id="ARBA00023172"/>
    </source>
</evidence>
<name>A0ABP8M7X1_9BACT</name>
<dbReference type="InterPro" id="IPR050090">
    <property type="entry name" value="Tyrosine_recombinase_XerCD"/>
</dbReference>
<dbReference type="PANTHER" id="PTHR30349:SF64">
    <property type="entry name" value="PROPHAGE INTEGRASE INTD-RELATED"/>
    <property type="match status" value="1"/>
</dbReference>
<sequence length="442" mass="50770">MKTYTESSVKFYLKDPAADRPTLIYLALYYDYKRFITSTGLSVLPLMWDAEEQKAITNQERVPNKIGRRDNESLNTHLHRFRSALLKVLNGLQLAQVSFDNKVIKQQLDNELGRVKKERHGKVEPELEQETFTGYIERFVSEARAGKRLNAKNAHFSPGTLINYTKYKNILIAYQSKTGGSLAFDAFTLNFYESFKKYLTAEGKTLNYVGAVLNGVKMLLKYAHRDGLHQNTDFQKKEFRKIEEEVDAIYLNDAELQTLYKLDLTKDLRLDHVRDVFLIGCYTGLRFTNYTQLRPENITHGGRLLTVQTIKNGLKVSIPLNPNVLAILNKYNGVLPRALSNQKFNDYLKDLGKMAELKEPVQRTRTLGGIRRTENAEKWEWITTHTARRSFATNAFLAGVPTVSIMKITGHKSESQFLKYIKVSSEQNAMILLEHPHFSRTG</sequence>
<reference evidence="6" key="1">
    <citation type="journal article" date="2019" name="Int. J. Syst. Evol. Microbiol.">
        <title>The Global Catalogue of Microorganisms (GCM) 10K type strain sequencing project: providing services to taxonomists for standard genome sequencing and annotation.</title>
        <authorList>
            <consortium name="The Broad Institute Genomics Platform"/>
            <consortium name="The Broad Institute Genome Sequencing Center for Infectious Disease"/>
            <person name="Wu L."/>
            <person name="Ma J."/>
        </authorList>
    </citation>
    <scope>NUCLEOTIDE SEQUENCE [LARGE SCALE GENOMIC DNA]</scope>
    <source>
        <strain evidence="6">JCM 17927</strain>
    </source>
</reference>
<evidence type="ECO:0000313" key="6">
    <source>
        <dbReference type="Proteomes" id="UP001501175"/>
    </source>
</evidence>
<keyword evidence="3" id="KW-0233">DNA recombination</keyword>
<dbReference type="Gene3D" id="1.10.150.130">
    <property type="match status" value="1"/>
</dbReference>
<dbReference type="Proteomes" id="UP001501175">
    <property type="component" value="Unassembled WGS sequence"/>
</dbReference>
<accession>A0ABP8M7X1</accession>
<dbReference type="InterPro" id="IPR013762">
    <property type="entry name" value="Integrase-like_cat_sf"/>
</dbReference>
<keyword evidence="6" id="KW-1185">Reference proteome</keyword>
<feature type="domain" description="Tyr recombinase" evidence="4">
    <location>
        <begin position="244"/>
        <end position="433"/>
    </location>
</feature>
<evidence type="ECO:0000256" key="2">
    <source>
        <dbReference type="ARBA" id="ARBA00023125"/>
    </source>
</evidence>
<dbReference type="Pfam" id="PF13102">
    <property type="entry name" value="Phage_int_SAM_5"/>
    <property type="match status" value="1"/>
</dbReference>
<dbReference type="CDD" id="cd01185">
    <property type="entry name" value="INTN1_C_like"/>
    <property type="match status" value="1"/>
</dbReference>
<dbReference type="InterPro" id="IPR025269">
    <property type="entry name" value="SAM-like_dom"/>
</dbReference>
<evidence type="ECO:0000259" key="4">
    <source>
        <dbReference type="PROSITE" id="PS51898"/>
    </source>
</evidence>
<dbReference type="RefSeq" id="WP_345239553.1">
    <property type="nucleotide sequence ID" value="NZ_BAABHD010000001.1"/>
</dbReference>
<evidence type="ECO:0000313" key="5">
    <source>
        <dbReference type="EMBL" id="GAA4446108.1"/>
    </source>
</evidence>
<proteinExistence type="inferred from homology"/>
<dbReference type="PANTHER" id="PTHR30349">
    <property type="entry name" value="PHAGE INTEGRASE-RELATED"/>
    <property type="match status" value="1"/>
</dbReference>
<dbReference type="SUPFAM" id="SSF56349">
    <property type="entry name" value="DNA breaking-rejoining enzymes"/>
    <property type="match status" value="1"/>
</dbReference>
<comment type="caution">
    <text evidence="5">The sequence shown here is derived from an EMBL/GenBank/DDBJ whole genome shotgun (WGS) entry which is preliminary data.</text>
</comment>
<keyword evidence="2" id="KW-0238">DNA-binding</keyword>
<dbReference type="InterPro" id="IPR010998">
    <property type="entry name" value="Integrase_recombinase_N"/>
</dbReference>
<dbReference type="InterPro" id="IPR002104">
    <property type="entry name" value="Integrase_catalytic"/>
</dbReference>
<organism evidence="5 6">
    <name type="scientific">Nibrella saemangeumensis</name>
    <dbReference type="NCBI Taxonomy" id="1084526"/>
    <lineage>
        <taxon>Bacteria</taxon>
        <taxon>Pseudomonadati</taxon>
        <taxon>Bacteroidota</taxon>
        <taxon>Cytophagia</taxon>
        <taxon>Cytophagales</taxon>
        <taxon>Spirosomataceae</taxon>
        <taxon>Nibrella</taxon>
    </lineage>
</organism>
<dbReference type="InterPro" id="IPR011010">
    <property type="entry name" value="DNA_brk_join_enz"/>
</dbReference>
<dbReference type="Pfam" id="PF00589">
    <property type="entry name" value="Phage_integrase"/>
    <property type="match status" value="1"/>
</dbReference>
<dbReference type="Gene3D" id="1.10.443.10">
    <property type="entry name" value="Intergrase catalytic core"/>
    <property type="match status" value="1"/>
</dbReference>
<evidence type="ECO:0000256" key="1">
    <source>
        <dbReference type="ARBA" id="ARBA00008857"/>
    </source>
</evidence>
<gene>
    <name evidence="5" type="ORF">GCM10023189_00900</name>
</gene>
<comment type="similarity">
    <text evidence="1">Belongs to the 'phage' integrase family.</text>
</comment>
<dbReference type="EMBL" id="BAABHD010000001">
    <property type="protein sequence ID" value="GAA4446108.1"/>
    <property type="molecule type" value="Genomic_DNA"/>
</dbReference>